<keyword evidence="4" id="KW-0539">Nucleus</keyword>
<feature type="region of interest" description="Disordered" evidence="5">
    <location>
        <begin position="88"/>
        <end position="123"/>
    </location>
</feature>
<dbReference type="AlphaFoldDB" id="A0A8C3NVT3"/>
<dbReference type="GO" id="GO:0000978">
    <property type="term" value="F:RNA polymerase II cis-regulatory region sequence-specific DNA binding"/>
    <property type="evidence" value="ECO:0007669"/>
    <property type="project" value="TreeGrafter"/>
</dbReference>
<dbReference type="PANTHER" id="PTHR46805:SF1">
    <property type="entry name" value="FORKHEAD BOX PROTEIN J1"/>
    <property type="match status" value="1"/>
</dbReference>
<dbReference type="SUPFAM" id="SSF46785">
    <property type="entry name" value="Winged helix' DNA-binding domain"/>
    <property type="match status" value="1"/>
</dbReference>
<proteinExistence type="predicted"/>
<evidence type="ECO:0000256" key="5">
    <source>
        <dbReference type="SAM" id="MobiDB-lite"/>
    </source>
</evidence>
<dbReference type="InterPro" id="IPR018122">
    <property type="entry name" value="TF_fork_head_CS_1"/>
</dbReference>
<evidence type="ECO:0000256" key="4">
    <source>
        <dbReference type="PROSITE-ProRule" id="PRU00089"/>
    </source>
</evidence>
<feature type="domain" description="Fork-head" evidence="6">
    <location>
        <begin position="132"/>
        <end position="211"/>
    </location>
</feature>
<evidence type="ECO:0000313" key="8">
    <source>
        <dbReference type="Proteomes" id="UP000694396"/>
    </source>
</evidence>
<feature type="compositionally biased region" description="Low complexity" evidence="5">
    <location>
        <begin position="15"/>
        <end position="24"/>
    </location>
</feature>
<feature type="DNA-binding region" description="Fork-head" evidence="4">
    <location>
        <begin position="132"/>
        <end position="211"/>
    </location>
</feature>
<dbReference type="Pfam" id="PF00250">
    <property type="entry name" value="Forkhead"/>
    <property type="match status" value="1"/>
</dbReference>
<feature type="compositionally biased region" description="Pro residues" evidence="5">
    <location>
        <begin position="107"/>
        <end position="120"/>
    </location>
</feature>
<dbReference type="FunFam" id="1.10.10.10:FF:000135">
    <property type="entry name" value="forkhead box protein G1"/>
    <property type="match status" value="1"/>
</dbReference>
<feature type="region of interest" description="Disordered" evidence="5">
    <location>
        <begin position="263"/>
        <end position="301"/>
    </location>
</feature>
<comment type="subcellular location">
    <subcellularLocation>
        <location evidence="1 4">Nucleus</location>
    </subcellularLocation>
</comment>
<dbReference type="InterPro" id="IPR001766">
    <property type="entry name" value="Fork_head_dom"/>
</dbReference>
<evidence type="ECO:0000313" key="7">
    <source>
        <dbReference type="Ensembl" id="ENSCRFP00000003181.1"/>
    </source>
</evidence>
<accession>A0A8C3NVT3</accession>
<dbReference type="Gene3D" id="1.10.10.10">
    <property type="entry name" value="Winged helix-like DNA-binding domain superfamily/Winged helix DNA-binding domain"/>
    <property type="match status" value="1"/>
</dbReference>
<dbReference type="PROSITE" id="PS00657">
    <property type="entry name" value="FORK_HEAD_1"/>
    <property type="match status" value="1"/>
</dbReference>
<evidence type="ECO:0000256" key="2">
    <source>
        <dbReference type="ARBA" id="ARBA00023125"/>
    </source>
</evidence>
<dbReference type="InterPro" id="IPR030456">
    <property type="entry name" value="TF_fork_head_CS_2"/>
</dbReference>
<protein>
    <recommendedName>
        <fullName evidence="3">Forkhead box protein G1</fullName>
    </recommendedName>
</protein>
<sequence length="446" mass="48847">NARSWERPASPPPAQGAQPQPSSGEQEEPRYGEPSLTWLASLTPANMGLPPIPQDPDDHCTIWENLVSLVDFQCPGLPMNSEEFSDYINFPHKPESPSASSEGAVPVPSPQAVPWSPPPAGDTDYSTNPHVKPPYSYATLICMALEASHKPKLTLAEICKWIKDNFSYFRRAHPSWQSSIRHNLCTNKRFVKVPREKGDPGRGAYWKLHPQHSEWLQNSRSEGRGALSVQPPPLFGRRAQPKARRGSELQRLLREFEEFVSRHNSDPAGSGEGQQRPQPGPAPPAEGSELPGRAPENPEELSELAELKASADWDAVLSPSLEALCSPSLEVDLSALDQLELSPFTPPGLLPSDWAGEQGWLQGQQQILPEPNLAKPGSDETQTAAAFLEAAWNEEITENLPSCFPAGREAENIPASLPNTGVMDWDSLDALISLLEGGDEMKSDRI</sequence>
<name>A0A8C3NVT3_9PASS</name>
<dbReference type="InterPro" id="IPR047513">
    <property type="entry name" value="FOXJ1"/>
</dbReference>
<evidence type="ECO:0000256" key="1">
    <source>
        <dbReference type="ARBA" id="ARBA00004123"/>
    </source>
</evidence>
<dbReference type="GO" id="GO:0000981">
    <property type="term" value="F:DNA-binding transcription factor activity, RNA polymerase II-specific"/>
    <property type="evidence" value="ECO:0007669"/>
    <property type="project" value="TreeGrafter"/>
</dbReference>
<feature type="region of interest" description="Disordered" evidence="5">
    <location>
        <begin position="218"/>
        <end position="247"/>
    </location>
</feature>
<dbReference type="PROSITE" id="PS00658">
    <property type="entry name" value="FORK_HEAD_2"/>
    <property type="match status" value="1"/>
</dbReference>
<reference evidence="7" key="1">
    <citation type="submission" date="2025-08" db="UniProtKB">
        <authorList>
            <consortium name="Ensembl"/>
        </authorList>
    </citation>
    <scope>IDENTIFICATION</scope>
</reference>
<dbReference type="InterPro" id="IPR036388">
    <property type="entry name" value="WH-like_DNA-bd_sf"/>
</dbReference>
<organism evidence="7 8">
    <name type="scientific">Cyanoderma ruficeps</name>
    <name type="common">rufous-capped babbler</name>
    <dbReference type="NCBI Taxonomy" id="181631"/>
    <lineage>
        <taxon>Eukaryota</taxon>
        <taxon>Metazoa</taxon>
        <taxon>Chordata</taxon>
        <taxon>Craniata</taxon>
        <taxon>Vertebrata</taxon>
        <taxon>Euteleostomi</taxon>
        <taxon>Archelosauria</taxon>
        <taxon>Archosauria</taxon>
        <taxon>Dinosauria</taxon>
        <taxon>Saurischia</taxon>
        <taxon>Theropoda</taxon>
        <taxon>Coelurosauria</taxon>
        <taxon>Aves</taxon>
        <taxon>Neognathae</taxon>
        <taxon>Neoaves</taxon>
        <taxon>Telluraves</taxon>
        <taxon>Australaves</taxon>
        <taxon>Passeriformes</taxon>
        <taxon>Sylvioidea</taxon>
        <taxon>Timaliidae</taxon>
        <taxon>Cyanoderma</taxon>
    </lineage>
</organism>
<dbReference type="PROSITE" id="PS50039">
    <property type="entry name" value="FORK_HEAD_3"/>
    <property type="match status" value="1"/>
</dbReference>
<dbReference type="Proteomes" id="UP000694396">
    <property type="component" value="Unplaced"/>
</dbReference>
<keyword evidence="8" id="KW-1185">Reference proteome</keyword>
<dbReference type="PANTHER" id="PTHR46805">
    <property type="entry name" value="FORKHEAD BOX PROTEIN J1"/>
    <property type="match status" value="1"/>
</dbReference>
<dbReference type="GO" id="GO:0005634">
    <property type="term" value="C:nucleus"/>
    <property type="evidence" value="ECO:0007669"/>
    <property type="project" value="UniProtKB-SubCell"/>
</dbReference>
<evidence type="ECO:0000256" key="3">
    <source>
        <dbReference type="ARBA" id="ARBA00034868"/>
    </source>
</evidence>
<dbReference type="InterPro" id="IPR036390">
    <property type="entry name" value="WH_DNA-bd_sf"/>
</dbReference>
<dbReference type="Ensembl" id="ENSCRFT00000003311.1">
    <property type="protein sequence ID" value="ENSCRFP00000003181.1"/>
    <property type="gene ID" value="ENSCRFG00000002604.1"/>
</dbReference>
<feature type="region of interest" description="Disordered" evidence="5">
    <location>
        <begin position="1"/>
        <end position="39"/>
    </location>
</feature>
<dbReference type="SMART" id="SM00339">
    <property type="entry name" value="FH"/>
    <property type="match status" value="1"/>
</dbReference>
<reference evidence="7" key="2">
    <citation type="submission" date="2025-09" db="UniProtKB">
        <authorList>
            <consortium name="Ensembl"/>
        </authorList>
    </citation>
    <scope>IDENTIFICATION</scope>
</reference>
<keyword evidence="2 4" id="KW-0238">DNA-binding</keyword>
<evidence type="ECO:0000259" key="6">
    <source>
        <dbReference type="PROSITE" id="PS50039"/>
    </source>
</evidence>
<dbReference type="PRINTS" id="PR00053">
    <property type="entry name" value="FORKHEAD"/>
</dbReference>